<comment type="caution">
    <text evidence="1">The sequence shown here is derived from an EMBL/GenBank/DDBJ whole genome shotgun (WGS) entry which is preliminary data.</text>
</comment>
<evidence type="ECO:0000313" key="1">
    <source>
        <dbReference type="EMBL" id="MCD9875734.1"/>
    </source>
</evidence>
<sequence length="84" mass="9707">MTKPRLNEEEHAQIGQQLAEMQRELVRLAVKVANTFPRTGPESLAHKRLTQAEDALRDARWALERELFQDYPDAGTSVYYPQQP</sequence>
<dbReference type="Proteomes" id="UP001108029">
    <property type="component" value="Unassembled WGS sequence"/>
</dbReference>
<keyword evidence="2" id="KW-1185">Reference proteome</keyword>
<organism evidence="1 2">
    <name type="scientific">Streptomyces guryensis</name>
    <dbReference type="NCBI Taxonomy" id="2886947"/>
    <lineage>
        <taxon>Bacteria</taxon>
        <taxon>Bacillati</taxon>
        <taxon>Actinomycetota</taxon>
        <taxon>Actinomycetes</taxon>
        <taxon>Kitasatosporales</taxon>
        <taxon>Streptomycetaceae</taxon>
        <taxon>Streptomyces</taxon>
    </lineage>
</organism>
<dbReference type="RefSeq" id="WP_232649836.1">
    <property type="nucleotide sequence ID" value="NZ_JAJSBI010000008.1"/>
</dbReference>
<reference evidence="1" key="1">
    <citation type="submission" date="2021-12" db="EMBL/GenBank/DDBJ databases">
        <authorList>
            <person name="Lee J.-H."/>
            <person name="Kim S.-B."/>
        </authorList>
    </citation>
    <scope>NUCLEOTIDE SEQUENCE</scope>
    <source>
        <strain evidence="1">NR30</strain>
    </source>
</reference>
<dbReference type="AlphaFoldDB" id="A0A9Q3VQB3"/>
<evidence type="ECO:0000313" key="2">
    <source>
        <dbReference type="Proteomes" id="UP001108029"/>
    </source>
</evidence>
<proteinExistence type="predicted"/>
<dbReference type="EMBL" id="JAJSBI010000008">
    <property type="protein sequence ID" value="MCD9875734.1"/>
    <property type="molecule type" value="Genomic_DNA"/>
</dbReference>
<accession>A0A9Q3VQB3</accession>
<protein>
    <submittedName>
        <fullName evidence="1">Uncharacterized protein</fullName>
    </submittedName>
</protein>
<name>A0A9Q3VQB3_9ACTN</name>
<gene>
    <name evidence="1" type="ORF">LJ657_19125</name>
</gene>